<feature type="signal peptide" evidence="1">
    <location>
        <begin position="1"/>
        <end position="22"/>
    </location>
</feature>
<dbReference type="EMBL" id="JBFWIC010000020">
    <property type="protein sequence ID" value="MEZ0475668.1"/>
    <property type="molecule type" value="Genomic_DNA"/>
</dbReference>
<keyword evidence="3" id="KW-1185">Reference proteome</keyword>
<dbReference type="Proteomes" id="UP001566331">
    <property type="component" value="Unassembled WGS sequence"/>
</dbReference>
<reference evidence="2 3" key="1">
    <citation type="submission" date="2024-07" db="EMBL/GenBank/DDBJ databases">
        <title>Luteimonas salilacus sp. nov., isolated from the shore soil of Salt Lake in Tibet of China.</title>
        <authorList>
            <person name="Zhang X."/>
            <person name="Li A."/>
        </authorList>
    </citation>
    <scope>NUCLEOTIDE SEQUENCE [LARGE SCALE GENOMIC DNA]</scope>
    <source>
        <strain evidence="2 3">B3-2-R+30</strain>
    </source>
</reference>
<gene>
    <name evidence="2" type="ORF">AB6713_13765</name>
</gene>
<sequence length="352" mass="39026">MMRSLLPLSGLGLCFAACMAPAVEPAQSEPYARDAIDAANSAILQGDARRAIAVLSTAAPDGFRGPQRDQRACMLGRLDRARPPFLADGIDDPFVRNVLAAYQDYWWHALATPRQRAALDEQLLARLHNMMAQAGIAHDRSGDFDATETQLTAALGERRYHAQMGRTPPLRELMLWRTQGTREFDVPLPEGEQRVKVELLDDFVALGWSAYGRCDHGSNGGWATAEKLFAIVPVYGDLEAEKFRVVFLGHEAQHFADQNRFPGLEPWELEYRAKLVELAQADAVSAKRLRGFITAQSDDPDSPHTYANKRVVEHLRAKLDAEPDQAPLAHLQATARELLLEDSARREGGATH</sequence>
<organism evidence="2 3">
    <name type="scientific">Luteimonas salinilitoris</name>
    <dbReference type="NCBI Taxonomy" id="3237697"/>
    <lineage>
        <taxon>Bacteria</taxon>
        <taxon>Pseudomonadati</taxon>
        <taxon>Pseudomonadota</taxon>
        <taxon>Gammaproteobacteria</taxon>
        <taxon>Lysobacterales</taxon>
        <taxon>Lysobacteraceae</taxon>
        <taxon>Luteimonas</taxon>
    </lineage>
</organism>
<protein>
    <submittedName>
        <fullName evidence="2">Uncharacterized protein</fullName>
    </submittedName>
</protein>
<proteinExistence type="predicted"/>
<keyword evidence="1" id="KW-0732">Signal</keyword>
<comment type="caution">
    <text evidence="2">The sequence shown here is derived from an EMBL/GenBank/DDBJ whole genome shotgun (WGS) entry which is preliminary data.</text>
</comment>
<feature type="chain" id="PRO_5045925536" evidence="1">
    <location>
        <begin position="23"/>
        <end position="352"/>
    </location>
</feature>
<dbReference type="RefSeq" id="WP_370561723.1">
    <property type="nucleotide sequence ID" value="NZ_JBFWIB010000001.1"/>
</dbReference>
<evidence type="ECO:0000256" key="1">
    <source>
        <dbReference type="SAM" id="SignalP"/>
    </source>
</evidence>
<evidence type="ECO:0000313" key="3">
    <source>
        <dbReference type="Proteomes" id="UP001566331"/>
    </source>
</evidence>
<accession>A0ABV4HU53</accession>
<name>A0ABV4HU53_9GAMM</name>
<evidence type="ECO:0000313" key="2">
    <source>
        <dbReference type="EMBL" id="MEZ0475668.1"/>
    </source>
</evidence>